<dbReference type="InterPro" id="IPR013324">
    <property type="entry name" value="RNA_pol_sigma_r3/r4-like"/>
</dbReference>
<dbReference type="NCBIfam" id="TIGR02937">
    <property type="entry name" value="sigma70-ECF"/>
    <property type="match status" value="1"/>
</dbReference>
<proteinExistence type="inferred from homology"/>
<dbReference type="STRING" id="1387353.BSF38_02336"/>
<dbReference type="InterPro" id="IPR014284">
    <property type="entry name" value="RNA_pol_sigma-70_dom"/>
</dbReference>
<comment type="similarity">
    <text evidence="1">Belongs to the sigma-70 factor family. ECF subfamily.</text>
</comment>
<keyword evidence="2" id="KW-0805">Transcription regulation</keyword>
<evidence type="ECO:0000313" key="6">
    <source>
        <dbReference type="EMBL" id="APW60844.1"/>
    </source>
</evidence>
<dbReference type="CDD" id="cd06171">
    <property type="entry name" value="Sigma70_r4"/>
    <property type="match status" value="1"/>
</dbReference>
<dbReference type="InterPro" id="IPR036388">
    <property type="entry name" value="WH-like_DNA-bd_sf"/>
</dbReference>
<evidence type="ECO:0000256" key="4">
    <source>
        <dbReference type="ARBA" id="ARBA00023163"/>
    </source>
</evidence>
<dbReference type="PANTHER" id="PTHR43133:SF51">
    <property type="entry name" value="RNA POLYMERASE SIGMA FACTOR"/>
    <property type="match status" value="1"/>
</dbReference>
<dbReference type="InterPro" id="IPR039425">
    <property type="entry name" value="RNA_pol_sigma-70-like"/>
</dbReference>
<evidence type="ECO:0000313" key="7">
    <source>
        <dbReference type="Proteomes" id="UP000186309"/>
    </source>
</evidence>
<dbReference type="GO" id="GO:0016987">
    <property type="term" value="F:sigma factor activity"/>
    <property type="evidence" value="ECO:0007669"/>
    <property type="project" value="UniProtKB-KW"/>
</dbReference>
<dbReference type="GO" id="GO:0003677">
    <property type="term" value="F:DNA binding"/>
    <property type="evidence" value="ECO:0007669"/>
    <property type="project" value="InterPro"/>
</dbReference>
<evidence type="ECO:0000256" key="3">
    <source>
        <dbReference type="ARBA" id="ARBA00023082"/>
    </source>
</evidence>
<evidence type="ECO:0000256" key="1">
    <source>
        <dbReference type="ARBA" id="ARBA00010641"/>
    </source>
</evidence>
<dbReference type="Pfam" id="PF08281">
    <property type="entry name" value="Sigma70_r4_2"/>
    <property type="match status" value="1"/>
</dbReference>
<dbReference type="Proteomes" id="UP000186309">
    <property type="component" value="Chromosome"/>
</dbReference>
<dbReference type="OrthoDB" id="265297at2"/>
<keyword evidence="4" id="KW-0804">Transcription</keyword>
<evidence type="ECO:0000259" key="5">
    <source>
        <dbReference type="Pfam" id="PF08281"/>
    </source>
</evidence>
<feature type="domain" description="RNA polymerase sigma factor 70 region 4 type 2" evidence="5">
    <location>
        <begin position="148"/>
        <end position="199"/>
    </location>
</feature>
<dbReference type="NCBIfam" id="TIGR02984">
    <property type="entry name" value="Sig-70_plancto1"/>
    <property type="match status" value="1"/>
</dbReference>
<dbReference type="SUPFAM" id="SSF88946">
    <property type="entry name" value="Sigma2 domain of RNA polymerase sigma factors"/>
    <property type="match status" value="1"/>
</dbReference>
<keyword evidence="7" id="KW-1185">Reference proteome</keyword>
<protein>
    <submittedName>
        <fullName evidence="6">ECF RNA polymerase sigma-E factor</fullName>
    </submittedName>
</protein>
<dbReference type="SUPFAM" id="SSF88659">
    <property type="entry name" value="Sigma3 and sigma4 domains of RNA polymerase sigma factors"/>
    <property type="match status" value="1"/>
</dbReference>
<dbReference type="PANTHER" id="PTHR43133">
    <property type="entry name" value="RNA POLYMERASE ECF-TYPE SIGMA FACTO"/>
    <property type="match status" value="1"/>
</dbReference>
<dbReference type="EMBL" id="CP019082">
    <property type="protein sequence ID" value="APW60844.1"/>
    <property type="molecule type" value="Genomic_DNA"/>
</dbReference>
<sequence length="209" mass="23282">MSRTAESSAAVGRLLDLASAGDGAALGILLQRYHNYLALLARVQIGRRIQGKVDVLDIVQDVSLEVHRKISMFRGSSEGEFLAWLRQILSGILANQVRRYFGTKRRDVRLERDLWEDLDRSSRSLGGQLVAAQSSPSAQASRREQAVLLADAIGGLPNDYRDVIIFRQLEGLSFPQVAERMGRTEDSVKNLWARALARLRRSLEVLDGP</sequence>
<dbReference type="InterPro" id="IPR014326">
    <property type="entry name" value="RNA_pol_sigma-70_Plancto"/>
</dbReference>
<dbReference type="GO" id="GO:0006352">
    <property type="term" value="P:DNA-templated transcription initiation"/>
    <property type="evidence" value="ECO:0007669"/>
    <property type="project" value="InterPro"/>
</dbReference>
<accession>A0A1U7CPH9</accession>
<gene>
    <name evidence="6" type="primary">rpoE_4</name>
    <name evidence="6" type="ORF">BSF38_02336</name>
</gene>
<dbReference type="AlphaFoldDB" id="A0A1U7CPH9"/>
<keyword evidence="3" id="KW-0731">Sigma factor</keyword>
<dbReference type="Gene3D" id="1.10.1740.10">
    <property type="match status" value="1"/>
</dbReference>
<organism evidence="6 7">
    <name type="scientific">Paludisphaera borealis</name>
    <dbReference type="NCBI Taxonomy" id="1387353"/>
    <lineage>
        <taxon>Bacteria</taxon>
        <taxon>Pseudomonadati</taxon>
        <taxon>Planctomycetota</taxon>
        <taxon>Planctomycetia</taxon>
        <taxon>Isosphaerales</taxon>
        <taxon>Isosphaeraceae</taxon>
        <taxon>Paludisphaera</taxon>
    </lineage>
</organism>
<dbReference type="InterPro" id="IPR013249">
    <property type="entry name" value="RNA_pol_sigma70_r4_t2"/>
</dbReference>
<reference evidence="7" key="1">
    <citation type="submission" date="2016-12" db="EMBL/GenBank/DDBJ databases">
        <title>Comparative genomics of four Isosphaeraceae planctomycetes: a common pool of plasmids and glycoside hydrolase genes.</title>
        <authorList>
            <person name="Ivanova A."/>
        </authorList>
    </citation>
    <scope>NUCLEOTIDE SEQUENCE [LARGE SCALE GENOMIC DNA]</scope>
    <source>
        <strain evidence="7">PX4</strain>
    </source>
</reference>
<dbReference type="Gene3D" id="1.10.10.10">
    <property type="entry name" value="Winged helix-like DNA-binding domain superfamily/Winged helix DNA-binding domain"/>
    <property type="match status" value="1"/>
</dbReference>
<name>A0A1U7CPH9_9BACT</name>
<dbReference type="RefSeq" id="WP_076345757.1">
    <property type="nucleotide sequence ID" value="NZ_CP019082.1"/>
</dbReference>
<evidence type="ECO:0000256" key="2">
    <source>
        <dbReference type="ARBA" id="ARBA00023015"/>
    </source>
</evidence>
<dbReference type="KEGG" id="pbor:BSF38_02336"/>
<dbReference type="InterPro" id="IPR013325">
    <property type="entry name" value="RNA_pol_sigma_r2"/>
</dbReference>